<evidence type="ECO:0000313" key="2">
    <source>
        <dbReference type="EMBL" id="GAA3792616.1"/>
    </source>
</evidence>
<name>A0ABP7HMP5_9FLAO</name>
<dbReference type="Proteomes" id="UP001501456">
    <property type="component" value="Unassembled WGS sequence"/>
</dbReference>
<gene>
    <name evidence="2" type="ORF">GCM10022271_26180</name>
</gene>
<evidence type="ECO:0000259" key="1">
    <source>
        <dbReference type="Pfam" id="PF20594"/>
    </source>
</evidence>
<reference evidence="3" key="1">
    <citation type="journal article" date="2019" name="Int. J. Syst. Evol. Microbiol.">
        <title>The Global Catalogue of Microorganisms (GCM) 10K type strain sequencing project: providing services to taxonomists for standard genome sequencing and annotation.</title>
        <authorList>
            <consortium name="The Broad Institute Genomics Platform"/>
            <consortium name="The Broad Institute Genome Sequencing Center for Infectious Disease"/>
            <person name="Wu L."/>
            <person name="Ma J."/>
        </authorList>
    </citation>
    <scope>NUCLEOTIDE SEQUENCE [LARGE SCALE GENOMIC DNA]</scope>
    <source>
        <strain evidence="3">JCM 17525</strain>
    </source>
</reference>
<feature type="domain" description="DUF6794" evidence="1">
    <location>
        <begin position="375"/>
        <end position="457"/>
    </location>
</feature>
<keyword evidence="3" id="KW-1185">Reference proteome</keyword>
<dbReference type="Pfam" id="PF20594">
    <property type="entry name" value="DUF6794"/>
    <property type="match status" value="1"/>
</dbReference>
<comment type="caution">
    <text evidence="2">The sequence shown here is derived from an EMBL/GenBank/DDBJ whole genome shotgun (WGS) entry which is preliminary data.</text>
</comment>
<dbReference type="RefSeq" id="WP_344731075.1">
    <property type="nucleotide sequence ID" value="NZ_BAABBI010000008.1"/>
</dbReference>
<protein>
    <recommendedName>
        <fullName evidence="1">DUF6794 domain-containing protein</fullName>
    </recommendedName>
</protein>
<sequence length="474" mass="56517">MLKTIPYLFLLLFSNSILGQISTLRVPISETYSSNGKFKLKSISFDDEFPNLKGESTVTFTKQYESFGVKKSFYKINRSFDLYDGYPFFAAISKDGRKIIYIKDKVYYNGDEHKNVTFYIDGQLKKTYTTEEFINCNKDTEKCDMFYDNRYQIFETNSSTLKKYKKGITEKDKFLNKNFVFNKNDTIYVIDSRKKITLFNLNKGEIIKSKIDFDSIYPSIKRYEAVRSNIDYYDYPYKYIINIENSKTNEKLSESISKISNLKFVPTNDSTFYKYNLFRINLTGYLDRTGKFEIETFEVDEKFNKKEIKNYLLNTNFNTDFIPRQVDKIYLENFFGGYRNHNDSIAKIDTKLAKEKRRQEFENRKNLDSINGIYIPRNLKESIIHLDTKLNFESRKKIKEAKSIWEFNSHISPLGMWIRNNWGINGGSRLLKYFNERGFKNRDDISAIIIQQYQKWLIEEKDVWSKWEKQNPKK</sequence>
<dbReference type="EMBL" id="BAABBI010000008">
    <property type="protein sequence ID" value="GAA3792616.1"/>
    <property type="molecule type" value="Genomic_DNA"/>
</dbReference>
<evidence type="ECO:0000313" key="3">
    <source>
        <dbReference type="Proteomes" id="UP001501456"/>
    </source>
</evidence>
<accession>A0ABP7HMP5</accession>
<dbReference type="InterPro" id="IPR046744">
    <property type="entry name" value="DUF6794"/>
</dbReference>
<organism evidence="2 3">
    <name type="scientific">Corallibacter vietnamensis</name>
    <dbReference type="NCBI Taxonomy" id="904130"/>
    <lineage>
        <taxon>Bacteria</taxon>
        <taxon>Pseudomonadati</taxon>
        <taxon>Bacteroidota</taxon>
        <taxon>Flavobacteriia</taxon>
        <taxon>Flavobacteriales</taxon>
        <taxon>Flavobacteriaceae</taxon>
        <taxon>Corallibacter</taxon>
    </lineage>
</organism>
<proteinExistence type="predicted"/>